<keyword evidence="4 9" id="KW-1003">Cell membrane</keyword>
<comment type="subcellular location">
    <subcellularLocation>
        <location evidence="1 9">Cell membrane</location>
        <topology evidence="1">Multi-pass membrane protein</topology>
    </subcellularLocation>
    <subcellularLocation>
        <location evidence="9">Bacterial flagellum basal body</location>
    </subcellularLocation>
</comment>
<keyword evidence="6 9" id="KW-1133">Transmembrane helix</keyword>
<keyword evidence="10" id="KW-0969">Cilium</keyword>
<comment type="similarity">
    <text evidence="2 9">Belongs to the FliQ/MopD/SpaQ family.</text>
</comment>
<dbReference type="GO" id="GO:0005886">
    <property type="term" value="C:plasma membrane"/>
    <property type="evidence" value="ECO:0007669"/>
    <property type="project" value="UniProtKB-SubCell"/>
</dbReference>
<keyword evidence="10" id="KW-0966">Cell projection</keyword>
<dbReference type="GO" id="GO:0009425">
    <property type="term" value="C:bacterial-type flagellum basal body"/>
    <property type="evidence" value="ECO:0007669"/>
    <property type="project" value="UniProtKB-SubCell"/>
</dbReference>
<evidence type="ECO:0000256" key="2">
    <source>
        <dbReference type="ARBA" id="ARBA00006156"/>
    </source>
</evidence>
<dbReference type="PANTHER" id="PTHR34040:SF2">
    <property type="entry name" value="FLAGELLAR BIOSYNTHETIC PROTEIN FLIQ"/>
    <property type="match status" value="1"/>
</dbReference>
<keyword evidence="8 9" id="KW-0975">Bacterial flagellum</keyword>
<reference evidence="10 11" key="1">
    <citation type="submission" date="2019-02" db="EMBL/GenBank/DDBJ databases">
        <title>Deep-cultivation of Planctomycetes and their phenomic and genomic characterization uncovers novel biology.</title>
        <authorList>
            <person name="Wiegand S."/>
            <person name="Jogler M."/>
            <person name="Boedeker C."/>
            <person name="Pinto D."/>
            <person name="Vollmers J."/>
            <person name="Rivas-Marin E."/>
            <person name="Kohn T."/>
            <person name="Peeters S.H."/>
            <person name="Heuer A."/>
            <person name="Rast P."/>
            <person name="Oberbeckmann S."/>
            <person name="Bunk B."/>
            <person name="Jeske O."/>
            <person name="Meyerdierks A."/>
            <person name="Storesund J.E."/>
            <person name="Kallscheuer N."/>
            <person name="Luecker S."/>
            <person name="Lage O.M."/>
            <person name="Pohl T."/>
            <person name="Merkel B.J."/>
            <person name="Hornburger P."/>
            <person name="Mueller R.-W."/>
            <person name="Bruemmer F."/>
            <person name="Labrenz M."/>
            <person name="Spormann A.M."/>
            <person name="Op den Camp H."/>
            <person name="Overmann J."/>
            <person name="Amann R."/>
            <person name="Jetten M.S.M."/>
            <person name="Mascher T."/>
            <person name="Medema M.H."/>
            <person name="Devos D.P."/>
            <person name="Kaster A.-K."/>
            <person name="Ovreas L."/>
            <person name="Rohde M."/>
            <person name="Galperin M.Y."/>
            <person name="Jogler C."/>
        </authorList>
    </citation>
    <scope>NUCLEOTIDE SEQUENCE [LARGE SCALE GENOMIC DNA]</scope>
    <source>
        <strain evidence="10 11">Q31a</strain>
    </source>
</reference>
<gene>
    <name evidence="9 10" type="primary">fliQ</name>
    <name evidence="10" type="ORF">Q31a_61250</name>
</gene>
<evidence type="ECO:0000313" key="11">
    <source>
        <dbReference type="Proteomes" id="UP000318017"/>
    </source>
</evidence>
<dbReference type="OrthoDB" id="9806440at2"/>
<evidence type="ECO:0000313" key="10">
    <source>
        <dbReference type="EMBL" id="QDV27732.1"/>
    </source>
</evidence>
<dbReference type="KEGG" id="ahel:Q31a_61250"/>
<accession>A0A518GGK8</accession>
<name>A0A518GGK8_9BACT</name>
<keyword evidence="10" id="KW-0282">Flagellum</keyword>
<dbReference type="EMBL" id="CP036298">
    <property type="protein sequence ID" value="QDV27732.1"/>
    <property type="molecule type" value="Genomic_DNA"/>
</dbReference>
<dbReference type="NCBIfam" id="TIGR01402">
    <property type="entry name" value="fliQ"/>
    <property type="match status" value="1"/>
</dbReference>
<feature type="transmembrane region" description="Helical" evidence="9">
    <location>
        <begin position="20"/>
        <end position="39"/>
    </location>
</feature>
<comment type="function">
    <text evidence="9">Role in flagellar biosynthesis.</text>
</comment>
<dbReference type="PIRSF" id="PIRSF004669">
    <property type="entry name" value="FliQ"/>
    <property type="match status" value="1"/>
</dbReference>
<organism evidence="10 11">
    <name type="scientific">Aureliella helgolandensis</name>
    <dbReference type="NCBI Taxonomy" id="2527968"/>
    <lineage>
        <taxon>Bacteria</taxon>
        <taxon>Pseudomonadati</taxon>
        <taxon>Planctomycetota</taxon>
        <taxon>Planctomycetia</taxon>
        <taxon>Pirellulales</taxon>
        <taxon>Pirellulaceae</taxon>
        <taxon>Aureliella</taxon>
    </lineage>
</organism>
<dbReference type="GO" id="GO:0044780">
    <property type="term" value="P:bacterial-type flagellum assembly"/>
    <property type="evidence" value="ECO:0007669"/>
    <property type="project" value="InterPro"/>
</dbReference>
<keyword evidence="7 9" id="KW-0472">Membrane</keyword>
<feature type="transmembrane region" description="Helical" evidence="9">
    <location>
        <begin position="51"/>
        <end position="70"/>
    </location>
</feature>
<protein>
    <recommendedName>
        <fullName evidence="3 9">Flagellar biosynthetic protein FliQ</fullName>
    </recommendedName>
</protein>
<evidence type="ECO:0000256" key="9">
    <source>
        <dbReference type="RuleBase" id="RU364090"/>
    </source>
</evidence>
<keyword evidence="11" id="KW-1185">Reference proteome</keyword>
<evidence type="ECO:0000256" key="7">
    <source>
        <dbReference type="ARBA" id="ARBA00023136"/>
    </source>
</evidence>
<evidence type="ECO:0000256" key="4">
    <source>
        <dbReference type="ARBA" id="ARBA00022475"/>
    </source>
</evidence>
<sequence length="90" mass="9830">MNPSDAVELVRTAVLNAMLIGSPLLVMGMLVGLVVSLLQALTQIQDQTLNAVPKIVAMILALVFCMPWIADRMIEYTTTTYQNIPLVISK</sequence>
<dbReference type="AlphaFoldDB" id="A0A518GGK8"/>
<dbReference type="GO" id="GO:0009306">
    <property type="term" value="P:protein secretion"/>
    <property type="evidence" value="ECO:0007669"/>
    <property type="project" value="InterPro"/>
</dbReference>
<proteinExistence type="inferred from homology"/>
<dbReference type="Pfam" id="PF01313">
    <property type="entry name" value="Bac_export_3"/>
    <property type="match status" value="1"/>
</dbReference>
<dbReference type="PRINTS" id="PR00952">
    <property type="entry name" value="TYPE3IMQPROT"/>
</dbReference>
<dbReference type="RefSeq" id="WP_145085558.1">
    <property type="nucleotide sequence ID" value="NZ_CP036298.1"/>
</dbReference>
<evidence type="ECO:0000256" key="1">
    <source>
        <dbReference type="ARBA" id="ARBA00004651"/>
    </source>
</evidence>
<dbReference type="PANTHER" id="PTHR34040">
    <property type="entry name" value="FLAGELLAR BIOSYNTHETIC PROTEIN FLIQ"/>
    <property type="match status" value="1"/>
</dbReference>
<dbReference type="InterPro" id="IPR002191">
    <property type="entry name" value="Bac_export_3"/>
</dbReference>
<evidence type="ECO:0000256" key="8">
    <source>
        <dbReference type="ARBA" id="ARBA00023143"/>
    </source>
</evidence>
<dbReference type="Proteomes" id="UP000318017">
    <property type="component" value="Chromosome"/>
</dbReference>
<dbReference type="InterPro" id="IPR006305">
    <property type="entry name" value="FliQ"/>
</dbReference>
<evidence type="ECO:0000256" key="6">
    <source>
        <dbReference type="ARBA" id="ARBA00022989"/>
    </source>
</evidence>
<evidence type="ECO:0000256" key="3">
    <source>
        <dbReference type="ARBA" id="ARBA00021718"/>
    </source>
</evidence>
<keyword evidence="5 9" id="KW-0812">Transmembrane</keyword>
<evidence type="ECO:0000256" key="5">
    <source>
        <dbReference type="ARBA" id="ARBA00022692"/>
    </source>
</evidence>